<evidence type="ECO:0000256" key="1">
    <source>
        <dbReference type="ARBA" id="ARBA00001946"/>
    </source>
</evidence>
<accession>A0A9D6Z301</accession>
<evidence type="ECO:0000256" key="12">
    <source>
        <dbReference type="ARBA" id="ARBA00022842"/>
    </source>
</evidence>
<evidence type="ECO:0000256" key="5">
    <source>
        <dbReference type="ARBA" id="ARBA00011895"/>
    </source>
</evidence>
<dbReference type="EC" id="2.4.2.8" evidence="5 15"/>
<dbReference type="GO" id="GO:0032264">
    <property type="term" value="P:IMP salvage"/>
    <property type="evidence" value="ECO:0007669"/>
    <property type="project" value="TreeGrafter"/>
</dbReference>
<dbReference type="AlphaFoldDB" id="A0A9D6Z301"/>
<organism evidence="17 18">
    <name type="scientific">Desulfomonile tiedjei</name>
    <dbReference type="NCBI Taxonomy" id="2358"/>
    <lineage>
        <taxon>Bacteria</taxon>
        <taxon>Pseudomonadati</taxon>
        <taxon>Thermodesulfobacteriota</taxon>
        <taxon>Desulfomonilia</taxon>
        <taxon>Desulfomonilales</taxon>
        <taxon>Desulfomonilaceae</taxon>
        <taxon>Desulfomonile</taxon>
    </lineage>
</organism>
<comment type="pathway">
    <text evidence="3 15">Purine metabolism; IMP biosynthesis via salvage pathway; IMP from hypoxanthine: step 1/1.</text>
</comment>
<comment type="similarity">
    <text evidence="4 15">Belongs to the purine/pyrimidine phosphoribosyltransferase family.</text>
</comment>
<keyword evidence="12 15" id="KW-0460">Magnesium</keyword>
<dbReference type="NCBIfam" id="TIGR01203">
    <property type="entry name" value="HGPRTase"/>
    <property type="match status" value="1"/>
</dbReference>
<keyword evidence="9 15" id="KW-0479">Metal-binding</keyword>
<proteinExistence type="inferred from homology"/>
<dbReference type="GO" id="GO:0000287">
    <property type="term" value="F:magnesium ion binding"/>
    <property type="evidence" value="ECO:0007669"/>
    <property type="project" value="TreeGrafter"/>
</dbReference>
<dbReference type="Gene3D" id="3.40.50.2020">
    <property type="match status" value="1"/>
</dbReference>
<comment type="catalytic activity">
    <reaction evidence="14">
        <text>IMP + diphosphate = hypoxanthine + 5-phospho-alpha-D-ribose 1-diphosphate</text>
        <dbReference type="Rhea" id="RHEA:17973"/>
        <dbReference type="ChEBI" id="CHEBI:17368"/>
        <dbReference type="ChEBI" id="CHEBI:33019"/>
        <dbReference type="ChEBI" id="CHEBI:58017"/>
        <dbReference type="ChEBI" id="CHEBI:58053"/>
        <dbReference type="EC" id="2.4.2.8"/>
    </reaction>
    <physiologicalReaction direction="right-to-left" evidence="14">
        <dbReference type="Rhea" id="RHEA:17975"/>
    </physiologicalReaction>
</comment>
<dbReference type="GO" id="GO:0006178">
    <property type="term" value="P:guanine salvage"/>
    <property type="evidence" value="ECO:0007669"/>
    <property type="project" value="TreeGrafter"/>
</dbReference>
<evidence type="ECO:0000313" key="18">
    <source>
        <dbReference type="Proteomes" id="UP000807825"/>
    </source>
</evidence>
<keyword evidence="10 15" id="KW-0660">Purine salvage</keyword>
<dbReference type="PANTHER" id="PTHR43340:SF1">
    <property type="entry name" value="HYPOXANTHINE PHOSPHORIBOSYLTRANSFERASE"/>
    <property type="match status" value="1"/>
</dbReference>
<dbReference type="EMBL" id="JACRDE010000646">
    <property type="protein sequence ID" value="MBI5252763.1"/>
    <property type="molecule type" value="Genomic_DNA"/>
</dbReference>
<dbReference type="InterPro" id="IPR005904">
    <property type="entry name" value="Hxn_phspho_trans"/>
</dbReference>
<evidence type="ECO:0000256" key="2">
    <source>
        <dbReference type="ARBA" id="ARBA00004496"/>
    </source>
</evidence>
<evidence type="ECO:0000256" key="4">
    <source>
        <dbReference type="ARBA" id="ARBA00008391"/>
    </source>
</evidence>
<dbReference type="InterPro" id="IPR050408">
    <property type="entry name" value="HGPRT"/>
</dbReference>
<keyword evidence="7 15" id="KW-0328">Glycosyltransferase</keyword>
<keyword evidence="6 15" id="KW-0963">Cytoplasm</keyword>
<evidence type="ECO:0000256" key="13">
    <source>
        <dbReference type="ARBA" id="ARBA00048811"/>
    </source>
</evidence>
<feature type="domain" description="Phosphoribosyltransferase" evidence="16">
    <location>
        <begin position="14"/>
        <end position="158"/>
    </location>
</feature>
<reference evidence="17" key="1">
    <citation type="submission" date="2020-07" db="EMBL/GenBank/DDBJ databases">
        <title>Huge and variable diversity of episymbiotic CPR bacteria and DPANN archaea in groundwater ecosystems.</title>
        <authorList>
            <person name="He C.Y."/>
            <person name="Keren R."/>
            <person name="Whittaker M."/>
            <person name="Farag I.F."/>
            <person name="Doudna J."/>
            <person name="Cate J.H.D."/>
            <person name="Banfield J.F."/>
        </authorList>
    </citation>
    <scope>NUCLEOTIDE SEQUENCE</scope>
    <source>
        <strain evidence="17">NC_groundwater_1664_Pr3_B-0.1um_52_9</strain>
    </source>
</reference>
<evidence type="ECO:0000256" key="10">
    <source>
        <dbReference type="ARBA" id="ARBA00022726"/>
    </source>
</evidence>
<dbReference type="GO" id="GO:0005829">
    <property type="term" value="C:cytosol"/>
    <property type="evidence" value="ECO:0007669"/>
    <property type="project" value="TreeGrafter"/>
</dbReference>
<comment type="caution">
    <text evidence="17">The sequence shown here is derived from an EMBL/GenBank/DDBJ whole genome shotgun (WGS) entry which is preliminary data.</text>
</comment>
<comment type="cofactor">
    <cofactor evidence="1 15">
        <name>Mg(2+)</name>
        <dbReference type="ChEBI" id="CHEBI:18420"/>
    </cofactor>
</comment>
<comment type="catalytic activity">
    <reaction evidence="13">
        <text>GMP + diphosphate = guanine + 5-phospho-alpha-D-ribose 1-diphosphate</text>
        <dbReference type="Rhea" id="RHEA:25424"/>
        <dbReference type="ChEBI" id="CHEBI:16235"/>
        <dbReference type="ChEBI" id="CHEBI:33019"/>
        <dbReference type="ChEBI" id="CHEBI:58017"/>
        <dbReference type="ChEBI" id="CHEBI:58115"/>
        <dbReference type="EC" id="2.4.2.8"/>
    </reaction>
    <physiologicalReaction direction="right-to-left" evidence="13">
        <dbReference type="Rhea" id="RHEA:25426"/>
    </physiologicalReaction>
</comment>
<dbReference type="CDD" id="cd06223">
    <property type="entry name" value="PRTases_typeI"/>
    <property type="match status" value="1"/>
</dbReference>
<evidence type="ECO:0000256" key="3">
    <source>
        <dbReference type="ARBA" id="ARBA00004669"/>
    </source>
</evidence>
<dbReference type="Pfam" id="PF00156">
    <property type="entry name" value="Pribosyltran"/>
    <property type="match status" value="1"/>
</dbReference>
<evidence type="ECO:0000256" key="9">
    <source>
        <dbReference type="ARBA" id="ARBA00022723"/>
    </source>
</evidence>
<evidence type="ECO:0000256" key="6">
    <source>
        <dbReference type="ARBA" id="ARBA00022490"/>
    </source>
</evidence>
<dbReference type="PANTHER" id="PTHR43340">
    <property type="entry name" value="HYPOXANTHINE-GUANINE PHOSPHORIBOSYLTRANSFERASE"/>
    <property type="match status" value="1"/>
</dbReference>
<keyword evidence="11 15" id="KW-0547">Nucleotide-binding</keyword>
<protein>
    <recommendedName>
        <fullName evidence="5 15">Hypoxanthine phosphoribosyltransferase</fullName>
        <ecNumber evidence="5 15">2.4.2.8</ecNumber>
    </recommendedName>
</protein>
<comment type="subcellular location">
    <subcellularLocation>
        <location evidence="2 15">Cytoplasm</location>
    </subcellularLocation>
</comment>
<evidence type="ECO:0000259" key="16">
    <source>
        <dbReference type="Pfam" id="PF00156"/>
    </source>
</evidence>
<evidence type="ECO:0000256" key="7">
    <source>
        <dbReference type="ARBA" id="ARBA00022676"/>
    </source>
</evidence>
<sequence>MQSLNKRVLFDAATISARVAEIGRQISQKYPNGNLLLIGILKGSFMFMADLVRNINVDCQVDFVRISSYKDGTVTSGKLDILLDVGISVEGRNVILVDDIVDSGLTLSEYRKRIEQQGPKSIETAALLDKTGRREKHVEVDYCGFRIQDGFIVGYGLDCNEHDRCHGCLYVLE</sequence>
<dbReference type="GO" id="GO:0046100">
    <property type="term" value="P:hypoxanthine metabolic process"/>
    <property type="evidence" value="ECO:0007669"/>
    <property type="project" value="TreeGrafter"/>
</dbReference>
<evidence type="ECO:0000256" key="11">
    <source>
        <dbReference type="ARBA" id="ARBA00022741"/>
    </source>
</evidence>
<dbReference type="InterPro" id="IPR000836">
    <property type="entry name" value="PRTase_dom"/>
</dbReference>
<evidence type="ECO:0000256" key="8">
    <source>
        <dbReference type="ARBA" id="ARBA00022679"/>
    </source>
</evidence>
<dbReference type="Proteomes" id="UP000807825">
    <property type="component" value="Unassembled WGS sequence"/>
</dbReference>
<gene>
    <name evidence="17" type="primary">hpt</name>
    <name evidence="17" type="ORF">HY912_24975</name>
</gene>
<dbReference type="GO" id="GO:0004422">
    <property type="term" value="F:hypoxanthine phosphoribosyltransferase activity"/>
    <property type="evidence" value="ECO:0007669"/>
    <property type="project" value="InterPro"/>
</dbReference>
<dbReference type="InterPro" id="IPR029057">
    <property type="entry name" value="PRTase-like"/>
</dbReference>
<evidence type="ECO:0000313" key="17">
    <source>
        <dbReference type="EMBL" id="MBI5252763.1"/>
    </source>
</evidence>
<name>A0A9D6Z301_9BACT</name>
<evidence type="ECO:0000256" key="14">
    <source>
        <dbReference type="ARBA" id="ARBA00049402"/>
    </source>
</evidence>
<dbReference type="GO" id="GO:0032263">
    <property type="term" value="P:GMP salvage"/>
    <property type="evidence" value="ECO:0007669"/>
    <property type="project" value="TreeGrafter"/>
</dbReference>
<dbReference type="GO" id="GO:0006166">
    <property type="term" value="P:purine ribonucleoside salvage"/>
    <property type="evidence" value="ECO:0007669"/>
    <property type="project" value="UniProtKB-KW"/>
</dbReference>
<evidence type="ECO:0000256" key="15">
    <source>
        <dbReference type="RuleBase" id="RU364099"/>
    </source>
</evidence>
<keyword evidence="8 15" id="KW-0808">Transferase</keyword>
<dbReference type="GO" id="GO:0000166">
    <property type="term" value="F:nucleotide binding"/>
    <property type="evidence" value="ECO:0007669"/>
    <property type="project" value="UniProtKB-KW"/>
</dbReference>
<dbReference type="SUPFAM" id="SSF53271">
    <property type="entry name" value="PRTase-like"/>
    <property type="match status" value="1"/>
</dbReference>